<dbReference type="Proteomes" id="UP001497680">
    <property type="component" value="Unassembled WGS sequence"/>
</dbReference>
<evidence type="ECO:0000313" key="2">
    <source>
        <dbReference type="Proteomes" id="UP001497680"/>
    </source>
</evidence>
<protein>
    <submittedName>
        <fullName evidence="1">Cytochrome P450</fullName>
    </submittedName>
</protein>
<gene>
    <name evidence="1" type="ORF">F4821DRAFT_274842</name>
</gene>
<dbReference type="EMBL" id="MU394391">
    <property type="protein sequence ID" value="KAI6081597.1"/>
    <property type="molecule type" value="Genomic_DNA"/>
</dbReference>
<comment type="caution">
    <text evidence="1">The sequence shown here is derived from an EMBL/GenBank/DDBJ whole genome shotgun (WGS) entry which is preliminary data.</text>
</comment>
<evidence type="ECO:0000313" key="1">
    <source>
        <dbReference type="EMBL" id="KAI6081597.1"/>
    </source>
</evidence>
<name>A0ACC0CMN8_9PEZI</name>
<accession>A0ACC0CMN8</accession>
<keyword evidence="2" id="KW-1185">Reference proteome</keyword>
<reference evidence="1 2" key="1">
    <citation type="journal article" date="2022" name="New Phytol.">
        <title>Ecological generalism drives hyperdiversity of secondary metabolite gene clusters in xylarialean endophytes.</title>
        <authorList>
            <person name="Franco M.E.E."/>
            <person name="Wisecaver J.H."/>
            <person name="Arnold A.E."/>
            <person name="Ju Y.M."/>
            <person name="Slot J.C."/>
            <person name="Ahrendt S."/>
            <person name="Moore L.P."/>
            <person name="Eastman K.E."/>
            <person name="Scott K."/>
            <person name="Konkel Z."/>
            <person name="Mondo S.J."/>
            <person name="Kuo A."/>
            <person name="Hayes R.D."/>
            <person name="Haridas S."/>
            <person name="Andreopoulos B."/>
            <person name="Riley R."/>
            <person name="LaButti K."/>
            <person name="Pangilinan J."/>
            <person name="Lipzen A."/>
            <person name="Amirebrahimi M."/>
            <person name="Yan J."/>
            <person name="Adam C."/>
            <person name="Keymanesh K."/>
            <person name="Ng V."/>
            <person name="Louie K."/>
            <person name="Northen T."/>
            <person name="Drula E."/>
            <person name="Henrissat B."/>
            <person name="Hsieh H.M."/>
            <person name="Youens-Clark K."/>
            <person name="Lutzoni F."/>
            <person name="Miadlikowska J."/>
            <person name="Eastwood D.C."/>
            <person name="Hamelin R.C."/>
            <person name="Grigoriev I.V."/>
            <person name="U'Ren J.M."/>
        </authorList>
    </citation>
    <scope>NUCLEOTIDE SEQUENCE [LARGE SCALE GENOMIC DNA]</scope>
    <source>
        <strain evidence="1 2">ER1909</strain>
    </source>
</reference>
<organism evidence="1 2">
    <name type="scientific">Hypoxylon rubiginosum</name>
    <dbReference type="NCBI Taxonomy" id="110542"/>
    <lineage>
        <taxon>Eukaryota</taxon>
        <taxon>Fungi</taxon>
        <taxon>Dikarya</taxon>
        <taxon>Ascomycota</taxon>
        <taxon>Pezizomycotina</taxon>
        <taxon>Sordariomycetes</taxon>
        <taxon>Xylariomycetidae</taxon>
        <taxon>Xylariales</taxon>
        <taxon>Hypoxylaceae</taxon>
        <taxon>Hypoxylon</taxon>
    </lineage>
</organism>
<sequence length="508" mass="58615">MAAAEILFLAISYARVLLALTIGIISVYALTRCIYLLYFHPLAKYPGPKIAAISNVWYGYHWISGRYPWASEQVLRRYGDIVRIAPNELLFIKPQAFTDIYTPHIKNHELFVKTELNDRGDEHGGIAFERDPVRHRIVSKQLSPAFSSRSITAKESAMHEHIDLFVDKMMTHGAAKDGVDLAHWCNWLAMDISADITYNRKMNQIKDMKNSVYLDVLLGFNKFTTIEQVSLRFPFLKRFRKLFLPVSAVTSMPEMVQKSRAELQRRLGQKGKTEHLDFFDQIVPDGSVIPEDPREVRHLEQLAAQLLFGGFEPVSSWFYGTFMSLLEEPEMYQILAHEIRHSFTDYRDIVPGNLATLPYLNACLEESLRTFPSNNLGHPRISPGAQVDGAFIPKGVYCQTSMFAMWRDPRFFHEPLKFRPQRWLPSSHPLYESKFSKDSLKSFYPMGQGPRACIGKEVAWRITRLFIAKVLWTFDLVNVPGQKVEFEKDFVTYGFWVKPELRARFVAV</sequence>
<proteinExistence type="predicted"/>